<protein>
    <submittedName>
        <fullName evidence="1">Uncharacterized protein</fullName>
    </submittedName>
</protein>
<dbReference type="Proteomes" id="UP000291084">
    <property type="component" value="Chromosome 11"/>
</dbReference>
<dbReference type="EMBL" id="AP015044">
    <property type="protein sequence ID" value="BAU01318.1"/>
    <property type="molecule type" value="Genomic_DNA"/>
</dbReference>
<dbReference type="AlphaFoldDB" id="A0A0S3T8H3"/>
<reference evidence="1 2" key="1">
    <citation type="journal article" date="2015" name="Sci. Rep.">
        <title>The power of single molecule real-time sequencing technology in the de novo assembly of a eukaryotic genome.</title>
        <authorList>
            <person name="Sakai H."/>
            <person name="Naito K."/>
            <person name="Ogiso-Tanaka E."/>
            <person name="Takahashi Y."/>
            <person name="Iseki K."/>
            <person name="Muto C."/>
            <person name="Satou K."/>
            <person name="Teruya K."/>
            <person name="Shiroma A."/>
            <person name="Shimoji M."/>
            <person name="Hirano T."/>
            <person name="Itoh T."/>
            <person name="Kaga A."/>
            <person name="Tomooka N."/>
        </authorList>
    </citation>
    <scope>NUCLEOTIDE SEQUENCE [LARGE SCALE GENOMIC DNA]</scope>
    <source>
        <strain evidence="2">cv. Shumari</strain>
    </source>
</reference>
<name>A0A0S3T8H3_PHAAN</name>
<gene>
    <name evidence="1" type="primary">Vigan.11G052700</name>
    <name evidence="1" type="ORF">VIGAN_11052700</name>
</gene>
<accession>A0A0S3T8H3</accession>
<organism evidence="1 2">
    <name type="scientific">Vigna angularis var. angularis</name>
    <dbReference type="NCBI Taxonomy" id="157739"/>
    <lineage>
        <taxon>Eukaryota</taxon>
        <taxon>Viridiplantae</taxon>
        <taxon>Streptophyta</taxon>
        <taxon>Embryophyta</taxon>
        <taxon>Tracheophyta</taxon>
        <taxon>Spermatophyta</taxon>
        <taxon>Magnoliopsida</taxon>
        <taxon>eudicotyledons</taxon>
        <taxon>Gunneridae</taxon>
        <taxon>Pentapetalae</taxon>
        <taxon>rosids</taxon>
        <taxon>fabids</taxon>
        <taxon>Fabales</taxon>
        <taxon>Fabaceae</taxon>
        <taxon>Papilionoideae</taxon>
        <taxon>50 kb inversion clade</taxon>
        <taxon>NPAAA clade</taxon>
        <taxon>indigoferoid/millettioid clade</taxon>
        <taxon>Phaseoleae</taxon>
        <taxon>Vigna</taxon>
    </lineage>
</organism>
<evidence type="ECO:0000313" key="1">
    <source>
        <dbReference type="EMBL" id="BAU01318.1"/>
    </source>
</evidence>
<sequence>MPIFMQLIFSCIQLKFYTYDSCIFQLLFDYCILPIIHCPKYHKVDFWPSSIFHDPYSIVHCSWLYRSSRNCYCILLKNYVVKLLKLSLKWYACCNCVAG</sequence>
<keyword evidence="2" id="KW-1185">Reference proteome</keyword>
<evidence type="ECO:0000313" key="2">
    <source>
        <dbReference type="Proteomes" id="UP000291084"/>
    </source>
</evidence>
<proteinExistence type="predicted"/>